<organism evidence="2 3">
    <name type="scientific">Adhaeribacter arboris</name>
    <dbReference type="NCBI Taxonomy" id="2072846"/>
    <lineage>
        <taxon>Bacteria</taxon>
        <taxon>Pseudomonadati</taxon>
        <taxon>Bacteroidota</taxon>
        <taxon>Cytophagia</taxon>
        <taxon>Cytophagales</taxon>
        <taxon>Hymenobacteraceae</taxon>
        <taxon>Adhaeribacter</taxon>
    </lineage>
</organism>
<dbReference type="Proteomes" id="UP000240357">
    <property type="component" value="Unassembled WGS sequence"/>
</dbReference>
<feature type="compositionally biased region" description="Low complexity" evidence="1">
    <location>
        <begin position="80"/>
        <end position="98"/>
    </location>
</feature>
<evidence type="ECO:0000256" key="1">
    <source>
        <dbReference type="SAM" id="MobiDB-lite"/>
    </source>
</evidence>
<sequence>MAVSEERIKARFKERFKTIALANKTLDAFAAKVAPTIVDEAEDGVIDAQLDFFNGLHPDGAFLTMQKADDKAVNDKKKQAQNNNSENQQFNQQNQQQQPPAEMPDWFKPFAQKMEALETEKAQTTIQQKLSTRLKDIPALFYKGRLPKTEEELETVAAEIEADYTAFKQEAANSSANGGPPPRGTGISTADNKVSPAMKRLIEREKETKQV</sequence>
<keyword evidence="3" id="KW-1185">Reference proteome</keyword>
<name>A0A2T2YF68_9BACT</name>
<feature type="compositionally biased region" description="Basic and acidic residues" evidence="1">
    <location>
        <begin position="69"/>
        <end position="78"/>
    </location>
</feature>
<evidence type="ECO:0000313" key="3">
    <source>
        <dbReference type="Proteomes" id="UP000240357"/>
    </source>
</evidence>
<gene>
    <name evidence="2" type="ORF">AHMF7605_11830</name>
</gene>
<feature type="region of interest" description="Disordered" evidence="1">
    <location>
        <begin position="69"/>
        <end position="104"/>
    </location>
</feature>
<dbReference type="RefSeq" id="WP_106929563.1">
    <property type="nucleotide sequence ID" value="NZ_PYFT01000001.1"/>
</dbReference>
<accession>A0A2T2YF68</accession>
<evidence type="ECO:0000313" key="2">
    <source>
        <dbReference type="EMBL" id="PSR54161.1"/>
    </source>
</evidence>
<reference evidence="2 3" key="1">
    <citation type="submission" date="2018-03" db="EMBL/GenBank/DDBJ databases">
        <title>Adhaeribacter sp. HMF7605 Genome sequencing and assembly.</title>
        <authorList>
            <person name="Kang H."/>
            <person name="Kang J."/>
            <person name="Cha I."/>
            <person name="Kim H."/>
            <person name="Joh K."/>
        </authorList>
    </citation>
    <scope>NUCLEOTIDE SEQUENCE [LARGE SCALE GENOMIC DNA]</scope>
    <source>
        <strain evidence="2 3">HMF7605</strain>
    </source>
</reference>
<feature type="compositionally biased region" description="Basic and acidic residues" evidence="1">
    <location>
        <begin position="200"/>
        <end position="211"/>
    </location>
</feature>
<protein>
    <submittedName>
        <fullName evidence="2">Uncharacterized protein</fullName>
    </submittedName>
</protein>
<comment type="caution">
    <text evidence="2">The sequence shown here is derived from an EMBL/GenBank/DDBJ whole genome shotgun (WGS) entry which is preliminary data.</text>
</comment>
<proteinExistence type="predicted"/>
<dbReference type="EMBL" id="PYFT01000001">
    <property type="protein sequence ID" value="PSR54161.1"/>
    <property type="molecule type" value="Genomic_DNA"/>
</dbReference>
<dbReference type="AlphaFoldDB" id="A0A2T2YF68"/>
<feature type="region of interest" description="Disordered" evidence="1">
    <location>
        <begin position="169"/>
        <end position="211"/>
    </location>
</feature>